<comment type="catalytic activity">
    <reaction evidence="7">
        <text>L-seryl-[protein] + ATP = O-phospho-L-seryl-[protein] + ADP + H(+)</text>
        <dbReference type="Rhea" id="RHEA:17989"/>
        <dbReference type="Rhea" id="RHEA-COMP:9863"/>
        <dbReference type="Rhea" id="RHEA-COMP:11604"/>
        <dbReference type="ChEBI" id="CHEBI:15378"/>
        <dbReference type="ChEBI" id="CHEBI:29999"/>
        <dbReference type="ChEBI" id="CHEBI:30616"/>
        <dbReference type="ChEBI" id="CHEBI:83421"/>
        <dbReference type="ChEBI" id="CHEBI:456216"/>
        <dbReference type="EC" id="2.7.11.1"/>
    </reaction>
</comment>
<evidence type="ECO:0000256" key="4">
    <source>
        <dbReference type="ARBA" id="ARBA00022679"/>
    </source>
</evidence>
<dbReference type="Proteomes" id="UP001159363">
    <property type="component" value="Chromosome 4"/>
</dbReference>
<dbReference type="InterPro" id="IPR045269">
    <property type="entry name" value="Atg1-like"/>
</dbReference>
<keyword evidence="5" id="KW-0418">Kinase</keyword>
<evidence type="ECO:0000259" key="9">
    <source>
        <dbReference type="PROSITE" id="PS50011"/>
    </source>
</evidence>
<feature type="domain" description="Protein kinase" evidence="9">
    <location>
        <begin position="1"/>
        <end position="334"/>
    </location>
</feature>
<dbReference type="Gene3D" id="1.10.510.10">
    <property type="entry name" value="Transferase(Phosphotransferase) domain 1"/>
    <property type="match status" value="1"/>
</dbReference>
<keyword evidence="2" id="KW-0963">Cytoplasm</keyword>
<dbReference type="SUPFAM" id="SSF56112">
    <property type="entry name" value="Protein kinase-like (PK-like)"/>
    <property type="match status" value="1"/>
</dbReference>
<organism evidence="10 11">
    <name type="scientific">Dryococelus australis</name>
    <dbReference type="NCBI Taxonomy" id="614101"/>
    <lineage>
        <taxon>Eukaryota</taxon>
        <taxon>Metazoa</taxon>
        <taxon>Ecdysozoa</taxon>
        <taxon>Arthropoda</taxon>
        <taxon>Hexapoda</taxon>
        <taxon>Insecta</taxon>
        <taxon>Pterygota</taxon>
        <taxon>Neoptera</taxon>
        <taxon>Polyneoptera</taxon>
        <taxon>Phasmatodea</taxon>
        <taxon>Verophasmatodea</taxon>
        <taxon>Anareolatae</taxon>
        <taxon>Phasmatidae</taxon>
        <taxon>Eurycanthinae</taxon>
        <taxon>Dryococelus</taxon>
    </lineage>
</organism>
<protein>
    <recommendedName>
        <fullName evidence="1">non-specific serine/threonine protein kinase</fullName>
        <ecNumber evidence="1">2.7.11.1</ecNumber>
    </recommendedName>
</protein>
<evidence type="ECO:0000256" key="3">
    <source>
        <dbReference type="ARBA" id="ARBA00022527"/>
    </source>
</evidence>
<evidence type="ECO:0000313" key="10">
    <source>
        <dbReference type="EMBL" id="KAJ8883853.1"/>
    </source>
</evidence>
<comment type="caution">
    <text evidence="10">The sequence shown here is derived from an EMBL/GenBank/DDBJ whole genome shotgun (WGS) entry which is preliminary data.</text>
</comment>
<proteinExistence type="predicted"/>
<dbReference type="InterPro" id="IPR011009">
    <property type="entry name" value="Kinase-like_dom_sf"/>
</dbReference>
<dbReference type="PROSITE" id="PS00108">
    <property type="entry name" value="PROTEIN_KINASE_ST"/>
    <property type="match status" value="1"/>
</dbReference>
<dbReference type="Pfam" id="PF00069">
    <property type="entry name" value="Pkinase"/>
    <property type="match status" value="1"/>
</dbReference>
<name>A0ABQ9HIR8_9NEOP</name>
<dbReference type="InterPro" id="IPR008271">
    <property type="entry name" value="Ser/Thr_kinase_AS"/>
</dbReference>
<dbReference type="PANTHER" id="PTHR24348:SF65">
    <property type="entry name" value="SERINE_THREONINE-PROTEIN KINASE ULK3"/>
    <property type="match status" value="1"/>
</dbReference>
<keyword evidence="3" id="KW-0723">Serine/threonine-protein kinase</keyword>
<reference evidence="10 11" key="1">
    <citation type="submission" date="2023-02" db="EMBL/GenBank/DDBJ databases">
        <title>LHISI_Scaffold_Assembly.</title>
        <authorList>
            <person name="Stuart O.P."/>
            <person name="Cleave R."/>
            <person name="Magrath M.J.L."/>
            <person name="Mikheyev A.S."/>
        </authorList>
    </citation>
    <scope>NUCLEOTIDE SEQUENCE [LARGE SCALE GENOMIC DNA]</scope>
    <source>
        <strain evidence="10">Daus_M_001</strain>
        <tissue evidence="10">Leg muscle</tissue>
    </source>
</reference>
<evidence type="ECO:0000256" key="6">
    <source>
        <dbReference type="ARBA" id="ARBA00047899"/>
    </source>
</evidence>
<keyword evidence="4" id="KW-0808">Transferase</keyword>
<dbReference type="Pfam" id="PF17921">
    <property type="entry name" value="Integrase_H2C2"/>
    <property type="match status" value="1"/>
</dbReference>
<gene>
    <name evidence="10" type="ORF">PR048_015708</name>
</gene>
<accession>A0ABQ9HIR8</accession>
<dbReference type="InterPro" id="IPR041588">
    <property type="entry name" value="Integrase_H2C2"/>
</dbReference>
<dbReference type="EC" id="2.7.11.1" evidence="1"/>
<evidence type="ECO:0000256" key="8">
    <source>
        <dbReference type="SAM" id="MobiDB-lite"/>
    </source>
</evidence>
<comment type="catalytic activity">
    <reaction evidence="6">
        <text>L-threonyl-[protein] + ATP = O-phospho-L-threonyl-[protein] + ADP + H(+)</text>
        <dbReference type="Rhea" id="RHEA:46608"/>
        <dbReference type="Rhea" id="RHEA-COMP:11060"/>
        <dbReference type="Rhea" id="RHEA-COMP:11605"/>
        <dbReference type="ChEBI" id="CHEBI:15378"/>
        <dbReference type="ChEBI" id="CHEBI:30013"/>
        <dbReference type="ChEBI" id="CHEBI:30616"/>
        <dbReference type="ChEBI" id="CHEBI:61977"/>
        <dbReference type="ChEBI" id="CHEBI:456216"/>
        <dbReference type="EC" id="2.7.11.1"/>
    </reaction>
</comment>
<feature type="compositionally biased region" description="Polar residues" evidence="8">
    <location>
        <begin position="22"/>
        <end position="33"/>
    </location>
</feature>
<dbReference type="PANTHER" id="PTHR24348">
    <property type="entry name" value="SERINE/THREONINE-PROTEIN KINASE UNC-51-RELATED"/>
    <property type="match status" value="1"/>
</dbReference>
<dbReference type="PROSITE" id="PS50011">
    <property type="entry name" value="PROTEIN_KINASE_DOM"/>
    <property type="match status" value="1"/>
</dbReference>
<dbReference type="SMART" id="SM00220">
    <property type="entry name" value="S_TKc"/>
    <property type="match status" value="1"/>
</dbReference>
<evidence type="ECO:0000313" key="11">
    <source>
        <dbReference type="Proteomes" id="UP001159363"/>
    </source>
</evidence>
<dbReference type="EMBL" id="JARBHB010000005">
    <property type="protein sequence ID" value="KAJ8883853.1"/>
    <property type="molecule type" value="Genomic_DNA"/>
</dbReference>
<evidence type="ECO:0000256" key="2">
    <source>
        <dbReference type="ARBA" id="ARBA00022490"/>
    </source>
</evidence>
<sequence>MRKDDSAPAPRPQPQGPYQAAKTVTQPEPNCSSPAARPDIQNLLQKQPQRFEFRDDINLRTDICRHHRYHPEAGHPETQEILANIVVGHIWDRISRDFQQYVYNCDTCCRGKAYLVRQPASKPCRPGTLNIYIIMEYCNGGDLSCFIRKRRRLPEATCRKFLQQLALALKFMRSHNVCHMDLKPQNLLLTTIPCLTLKRAAFAPIENVQCYPAWQHLNAHVFHCLDQRIQKAGNMLPTASINKWCFHTCRTPQEEDMILGKVKEDLCTMIRVWHQWIEESRTQRRAGTRPPNVITAQDDRRFAGMTIMDHTASSTVLTQHWNTETGMDLSTSTV</sequence>
<evidence type="ECO:0000256" key="7">
    <source>
        <dbReference type="ARBA" id="ARBA00048679"/>
    </source>
</evidence>
<dbReference type="InterPro" id="IPR000719">
    <property type="entry name" value="Prot_kinase_dom"/>
</dbReference>
<evidence type="ECO:0000256" key="5">
    <source>
        <dbReference type="ARBA" id="ARBA00022777"/>
    </source>
</evidence>
<keyword evidence="11" id="KW-1185">Reference proteome</keyword>
<evidence type="ECO:0000256" key="1">
    <source>
        <dbReference type="ARBA" id="ARBA00012513"/>
    </source>
</evidence>
<feature type="region of interest" description="Disordered" evidence="8">
    <location>
        <begin position="1"/>
        <end position="37"/>
    </location>
</feature>